<evidence type="ECO:0000313" key="1">
    <source>
        <dbReference type="EMBL" id="ATX76949.1"/>
    </source>
</evidence>
<protein>
    <submittedName>
        <fullName evidence="1">Uncharacterized protein</fullName>
    </submittedName>
</protein>
<proteinExistence type="predicted"/>
<reference evidence="1 2" key="1">
    <citation type="journal article" date="2017" name="Environ. Microbiol.">
        <title>Genomic and physiological analyses of 'Reinekea forsetii' reveal a versatile opportunistic lifestyle during spring algae blooms.</title>
        <authorList>
            <person name="Avci B."/>
            <person name="Hahnke R.L."/>
            <person name="Chafee M."/>
            <person name="Fischer T."/>
            <person name="Gruber-Vodicka H."/>
            <person name="Tegetmeyer H.E."/>
            <person name="Harder J."/>
            <person name="Fuchs B.M."/>
            <person name="Amann R.I."/>
            <person name="Teeling H."/>
        </authorList>
    </citation>
    <scope>NUCLEOTIDE SEQUENCE [LARGE SCALE GENOMIC DNA]</scope>
    <source>
        <strain evidence="1 2">Hel1_31_D35</strain>
    </source>
</reference>
<keyword evidence="2" id="KW-1185">Reference proteome</keyword>
<organism evidence="1 2">
    <name type="scientific">Reinekea forsetii</name>
    <dbReference type="NCBI Taxonomy" id="1336806"/>
    <lineage>
        <taxon>Bacteria</taxon>
        <taxon>Pseudomonadati</taxon>
        <taxon>Pseudomonadota</taxon>
        <taxon>Gammaproteobacteria</taxon>
        <taxon>Oceanospirillales</taxon>
        <taxon>Saccharospirillaceae</taxon>
        <taxon>Reinekea</taxon>
    </lineage>
</organism>
<dbReference type="AlphaFoldDB" id="A0A2K8KS95"/>
<dbReference type="KEGG" id="rfo:REIFOR_01812"/>
<accession>A0A2K8KS95</accession>
<dbReference type="OrthoDB" id="9758243at2"/>
<gene>
    <name evidence="1" type="ORF">REIFOR_01812</name>
</gene>
<dbReference type="EMBL" id="CP011797">
    <property type="protein sequence ID" value="ATX76949.1"/>
    <property type="molecule type" value="Genomic_DNA"/>
</dbReference>
<dbReference type="RefSeq" id="WP_100257247.1">
    <property type="nucleotide sequence ID" value="NZ_CP011797.1"/>
</dbReference>
<dbReference type="Proteomes" id="UP000229757">
    <property type="component" value="Chromosome"/>
</dbReference>
<name>A0A2K8KS95_9GAMM</name>
<sequence>MVMEQVATNSPETAMLGGFKQAVDDAIFGSSAAHQNKMLQLLGSTDRSEKFYGLVLELLLTRNQMAASSDSRA</sequence>
<evidence type="ECO:0000313" key="2">
    <source>
        <dbReference type="Proteomes" id="UP000229757"/>
    </source>
</evidence>